<dbReference type="InterPro" id="IPR041102">
    <property type="entry name" value="UvrA_inter"/>
</dbReference>
<dbReference type="InterPro" id="IPR027417">
    <property type="entry name" value="P-loop_NTPase"/>
</dbReference>
<dbReference type="GO" id="GO:0005737">
    <property type="term" value="C:cytoplasm"/>
    <property type="evidence" value="ECO:0007669"/>
    <property type="project" value="UniProtKB-SubCell"/>
</dbReference>
<dbReference type="Proteomes" id="UP000032702">
    <property type="component" value="Unassembled WGS sequence"/>
</dbReference>
<evidence type="ECO:0000256" key="5">
    <source>
        <dbReference type="ARBA" id="ARBA00022741"/>
    </source>
</evidence>
<dbReference type="Pfam" id="PF17755">
    <property type="entry name" value="UvrA_DNA-bind"/>
    <property type="match status" value="1"/>
</dbReference>
<dbReference type="PROSITE" id="PS00211">
    <property type="entry name" value="ABC_TRANSPORTER_1"/>
    <property type="match status" value="3"/>
</dbReference>
<dbReference type="GO" id="GO:0004518">
    <property type="term" value="F:nuclease activity"/>
    <property type="evidence" value="ECO:0007669"/>
    <property type="project" value="UniProtKB-KW"/>
</dbReference>
<organism evidence="19 20">
    <name type="scientific">Stigmatella aurantiaca (strain DW4/3-1)</name>
    <dbReference type="NCBI Taxonomy" id="378806"/>
    <lineage>
        <taxon>Bacteria</taxon>
        <taxon>Pseudomonadati</taxon>
        <taxon>Myxococcota</taxon>
        <taxon>Myxococcia</taxon>
        <taxon>Myxococcales</taxon>
        <taxon>Cystobacterineae</taxon>
        <taxon>Archangiaceae</taxon>
        <taxon>Stigmatella</taxon>
    </lineage>
</organism>
<gene>
    <name evidence="19" type="ORF">STIAU_4265</name>
</gene>
<comment type="similarity">
    <text evidence="14">Belongs to the ABC transporter superfamily. UvrA family.</text>
</comment>
<keyword evidence="7" id="KW-0228">DNA excision</keyword>
<evidence type="ECO:0000256" key="16">
    <source>
        <dbReference type="ARBA" id="ARBA00042156"/>
    </source>
</evidence>
<dbReference type="Gene3D" id="3.40.50.300">
    <property type="entry name" value="P-loop containing nucleotide triphosphate hydrolases"/>
    <property type="match status" value="5"/>
</dbReference>
<evidence type="ECO:0000256" key="4">
    <source>
        <dbReference type="ARBA" id="ARBA00022737"/>
    </source>
</evidence>
<comment type="caution">
    <text evidence="19">The sequence shown here is derived from an EMBL/GenBank/DDBJ whole genome shotgun (WGS) entry which is preliminary data.</text>
</comment>
<evidence type="ECO:0000256" key="11">
    <source>
        <dbReference type="ARBA" id="ARBA00022881"/>
    </source>
</evidence>
<evidence type="ECO:0000256" key="3">
    <source>
        <dbReference type="ARBA" id="ARBA00022723"/>
    </source>
</evidence>
<accession>Q092Q0</accession>
<dbReference type="InterPro" id="IPR003439">
    <property type="entry name" value="ABC_transporter-like_ATP-bd"/>
</dbReference>
<keyword evidence="12" id="KW-0238">DNA-binding</keyword>
<dbReference type="GO" id="GO:0005524">
    <property type="term" value="F:ATP binding"/>
    <property type="evidence" value="ECO:0007669"/>
    <property type="project" value="UniProtKB-KW"/>
</dbReference>
<keyword evidence="3" id="KW-0479">Metal-binding</keyword>
<evidence type="ECO:0000256" key="1">
    <source>
        <dbReference type="ARBA" id="ARBA00004496"/>
    </source>
</evidence>
<protein>
    <recommendedName>
        <fullName evidence="15">UvrABC system protein A</fullName>
    </recommendedName>
    <alternativeName>
        <fullName evidence="16">Excinuclease ABC subunit A</fullName>
    </alternativeName>
</protein>
<dbReference type="SUPFAM" id="SSF52540">
    <property type="entry name" value="P-loop containing nucleoside triphosphate hydrolases"/>
    <property type="match status" value="4"/>
</dbReference>
<keyword evidence="6" id="KW-0227">DNA damage</keyword>
<dbReference type="PROSITE" id="PS50893">
    <property type="entry name" value="ABC_TRANSPORTER_2"/>
    <property type="match status" value="3"/>
</dbReference>
<dbReference type="GO" id="GO:0016887">
    <property type="term" value="F:ATP hydrolysis activity"/>
    <property type="evidence" value="ECO:0007669"/>
    <property type="project" value="InterPro"/>
</dbReference>
<keyword evidence="8" id="KW-0863">Zinc-finger</keyword>
<dbReference type="GO" id="GO:0003677">
    <property type="term" value="F:DNA binding"/>
    <property type="evidence" value="ECO:0007669"/>
    <property type="project" value="UniProtKB-KW"/>
</dbReference>
<keyword evidence="11" id="KW-0267">Excision nuclease</keyword>
<feature type="domain" description="ABC transporter" evidence="18">
    <location>
        <begin position="1462"/>
        <end position="1805"/>
    </location>
</feature>
<dbReference type="Gene3D" id="3.30.1490.20">
    <property type="entry name" value="ATP-grasp fold, A domain"/>
    <property type="match status" value="1"/>
</dbReference>
<evidence type="ECO:0000313" key="19">
    <source>
        <dbReference type="EMBL" id="EAU66710.1"/>
    </source>
</evidence>
<dbReference type="EMBL" id="AAMD01000049">
    <property type="protein sequence ID" value="EAU66710.1"/>
    <property type="molecule type" value="Genomic_DNA"/>
</dbReference>
<dbReference type="SMART" id="SM00382">
    <property type="entry name" value="AAA"/>
    <property type="match status" value="4"/>
</dbReference>
<evidence type="ECO:0000256" key="6">
    <source>
        <dbReference type="ARBA" id="ARBA00022763"/>
    </source>
</evidence>
<dbReference type="PANTHER" id="PTHR43152:SF3">
    <property type="entry name" value="UVRABC SYSTEM PROTEIN A"/>
    <property type="match status" value="1"/>
</dbReference>
<evidence type="ECO:0000313" key="20">
    <source>
        <dbReference type="Proteomes" id="UP000032702"/>
    </source>
</evidence>
<dbReference type="InterPro" id="IPR017871">
    <property type="entry name" value="ABC_transporter-like_CS"/>
</dbReference>
<dbReference type="PATRIC" id="fig|378806.16.peg.5849"/>
<feature type="region of interest" description="Disordered" evidence="17">
    <location>
        <begin position="1"/>
        <end position="30"/>
    </location>
</feature>
<sequence>MKDPRGRHARRGGPGCFGGRRGAERPAWQGPEPCRIQPARYAWREPIQPLNEAAPMHKTHLVGARTHNLQSLSVDFAEGELVCITGVSGAGKSSLALDTLYAEGQRRFVESFSPYARQFLERLERPPMELLEPVAAGVAVDRRAPVKSSRSTVATLADVEAYLSALFTREAMPVCPDCGVEAVRTDARGAASALIAANPDVQVLLTWPLRIAGTAEFLEVRARLLKDGYHRLVVQGEVRELETLRPSEATDSAGIAQVVVDRVKLSSAQLSRVTQALEDAWARSEGEAMAFLPGGSSQRIRRGLVCPKCAREFEPARPGLFSYQSPTGACATCRGFGRTIGIDWDKVIPNPSLSLSQGAIRPWTGKTSEWERGMLLRYAQSKGIPLDRPWAQLTPAQRESVLQGEGDYDGGRVYPGVRAWFRWMESRTYKMHVRVLLSRYRAYSLCETCHGARLNAQARAYRVGELDLAAWHRLELSDACERLEALRTTTGQGELARRELSSRLRYLLRVGLGYLTLDRPARTLSGGEAQRVSLTAALGTSLTGALFVLDEPTVGLHPSDVVPLTEAMAELADRGNVTLVIEQDAHVIRSAHRVLELGPGAGRHGGKLCFDGTPEALAQRKDLPTGQLLAGTHEVPRTPRPRTGALHVRQARSHNLQGLSVSVPLGVLCTITGPSGSGKSTLMDEVLYRHLARRLGEKDVEAPGEVEALEGAEAVLSITFVDQSPLGRTSRGNAATYTKAWDRLRERFAAEPDAEVRGLTAAHFSFNVDKGRCEACSGEGYETVEMQFLADVALRCPVCRGRRFKEEVLAVQHQGFSVAQVLELTVDEVLKHFGEDAVLRRTLGPVAQLGLGYLSLGQPLSTLSGGEAQRLKLARALAGDTQGALFLIDEPSAGLHETDVRHVLAALHALVDRGASVIVVDHDLSVMRGSDWIIDLGPGGGRHGGRLVAEGTPQEVARAEGRTAEALRGKGTVSRRPVKVRGSGAAAPAIEVEHAREHNLQDVSCRIPLGKMTVVTGPSGSGKSSLAFDVVFAEGQRRFLETLTPYARQFLPTMPRPDVERISSIPPSVALEQRTSRAGATSTVATVTEVAHYLRLLFAKLGQPHCPNDDSPIASTTADALFAQLAAMKGDGTVLSPAVRARKGIYLDLFNAASRAGILTAIVDGEVAATDSPPRLAKTREHDIDLVLYEGKLAKLPRAVFDRALSWGQGALKVRGGKGETLLSTERTCPRCGTAVPELDPRWFSFNTKQGRCEACEGTGVAGGAEAIAEGHAAPCRTCQGSRLAPVPRAVRLEGARYHEVVSVSVTAALAQVQGWKFRGDRALIGEPSRQELVRRLEFLERVGLGYLSLDRAAATLSGGEMQRLRLSAQLGAGLTGALYVLDEPTIGLHPRDTHRLLANLRALVDTGSTVLVVEHDTDTIRAADHLLDLGPTGGRGGGRILAEGPPEEVLQREDSPTAKALQASQVRPPSSRGVPERWLELKGARAHNLKRVDLRLPVGRLNVVSGVSGSGKSTLIRQVLYPAMREALGLVASKPGPFDSLRGLEAFSRVMAVDQSPIGRTPRSVPATFLGIWDELRRTFAATPEAKVRGFGPARFSFNTAAGGRCTACEGQGAISHEMSFLPDVVTPCEVCGGARFDAATLEVRYHGLTIGEVLRLSADEAKEVFRALPKVAAPLECLSDLGVGYLQLGQGSNTLSGGEAQRLKLAAELTATSRHEPTLYVLDEPTTGLHLGDVERLITFLGRLVDRGDTLVVIEHHPSVIAAADHVVELGPDGGEAGGRIVAEGTPREVAKAKTATGRVLKALFSGTEERVPKAVRSR</sequence>
<evidence type="ECO:0000256" key="12">
    <source>
        <dbReference type="ARBA" id="ARBA00023125"/>
    </source>
</evidence>
<evidence type="ECO:0000256" key="2">
    <source>
        <dbReference type="ARBA" id="ARBA00022490"/>
    </source>
</evidence>
<evidence type="ECO:0000256" key="7">
    <source>
        <dbReference type="ARBA" id="ARBA00022769"/>
    </source>
</evidence>
<evidence type="ECO:0000256" key="13">
    <source>
        <dbReference type="ARBA" id="ARBA00023204"/>
    </source>
</evidence>
<comment type="subcellular location">
    <subcellularLocation>
        <location evidence="1">Cytoplasm</location>
    </subcellularLocation>
</comment>
<keyword evidence="4" id="KW-0677">Repeat</keyword>
<dbReference type="GO" id="GO:0008270">
    <property type="term" value="F:zinc ion binding"/>
    <property type="evidence" value="ECO:0007669"/>
    <property type="project" value="UniProtKB-KW"/>
</dbReference>
<reference evidence="19 20" key="1">
    <citation type="submission" date="2006-04" db="EMBL/GenBank/DDBJ databases">
        <authorList>
            <person name="Nierman W.C."/>
        </authorList>
    </citation>
    <scope>NUCLEOTIDE SEQUENCE [LARGE SCALE GENOMIC DNA]</scope>
    <source>
        <strain evidence="19 20">DW4/3-1</strain>
    </source>
</reference>
<dbReference type="Pfam" id="PF17760">
    <property type="entry name" value="UvrA_inter"/>
    <property type="match status" value="2"/>
</dbReference>
<dbReference type="PANTHER" id="PTHR43152">
    <property type="entry name" value="UVRABC SYSTEM PROTEIN A"/>
    <property type="match status" value="1"/>
</dbReference>
<feature type="domain" description="ABC transporter" evidence="18">
    <location>
        <begin position="978"/>
        <end position="1463"/>
    </location>
</feature>
<evidence type="ECO:0000256" key="9">
    <source>
        <dbReference type="ARBA" id="ARBA00022833"/>
    </source>
</evidence>
<name>Q092Q0_STIAD</name>
<keyword evidence="10" id="KW-0067">ATP-binding</keyword>
<dbReference type="Gene3D" id="1.10.8.280">
    <property type="entry name" value="ABC transporter ATPase domain-like"/>
    <property type="match status" value="1"/>
</dbReference>
<dbReference type="InterPro" id="IPR041552">
    <property type="entry name" value="UvrA_DNA-bd"/>
</dbReference>
<evidence type="ECO:0000256" key="10">
    <source>
        <dbReference type="ARBA" id="ARBA00022840"/>
    </source>
</evidence>
<dbReference type="GO" id="GO:0006289">
    <property type="term" value="P:nucleotide-excision repair"/>
    <property type="evidence" value="ECO:0007669"/>
    <property type="project" value="InterPro"/>
</dbReference>
<dbReference type="Gene3D" id="1.20.1580.10">
    <property type="entry name" value="ABC transporter ATPase like domain"/>
    <property type="match status" value="3"/>
</dbReference>
<evidence type="ECO:0000256" key="8">
    <source>
        <dbReference type="ARBA" id="ARBA00022771"/>
    </source>
</evidence>
<evidence type="ECO:0000256" key="14">
    <source>
        <dbReference type="ARBA" id="ARBA00038000"/>
    </source>
</evidence>
<evidence type="ECO:0000259" key="18">
    <source>
        <dbReference type="PROSITE" id="PS50893"/>
    </source>
</evidence>
<evidence type="ECO:0000256" key="17">
    <source>
        <dbReference type="SAM" id="MobiDB-lite"/>
    </source>
</evidence>
<dbReference type="InterPro" id="IPR004602">
    <property type="entry name" value="UvrA"/>
</dbReference>
<evidence type="ECO:0000256" key="15">
    <source>
        <dbReference type="ARBA" id="ARBA00039316"/>
    </source>
</evidence>
<dbReference type="InterPro" id="IPR013815">
    <property type="entry name" value="ATP_grasp_subdomain_1"/>
</dbReference>
<keyword evidence="13" id="KW-0234">DNA repair</keyword>
<keyword evidence="2" id="KW-0963">Cytoplasm</keyword>
<proteinExistence type="inferred from homology"/>
<dbReference type="GO" id="GO:0009380">
    <property type="term" value="C:excinuclease repair complex"/>
    <property type="evidence" value="ECO:0007669"/>
    <property type="project" value="InterPro"/>
</dbReference>
<dbReference type="InterPro" id="IPR003593">
    <property type="entry name" value="AAA+_ATPase"/>
</dbReference>
<dbReference type="NCBIfam" id="TIGR00630">
    <property type="entry name" value="uvra"/>
    <property type="match status" value="1"/>
</dbReference>
<feature type="domain" description="ABC transporter" evidence="18">
    <location>
        <begin position="641"/>
        <end position="963"/>
    </location>
</feature>
<keyword evidence="9" id="KW-0862">Zinc</keyword>
<keyword evidence="5" id="KW-0547">Nucleotide-binding</keyword>